<dbReference type="SMR" id="A0A2P6QEC5"/>
<keyword evidence="3 6" id="KW-0805">Transcription regulation</keyword>
<keyword evidence="4 6" id="KW-0804">Transcription</keyword>
<keyword evidence="10" id="KW-1185">Reference proteome</keyword>
<feature type="compositionally biased region" description="Acidic residues" evidence="7">
    <location>
        <begin position="67"/>
        <end position="78"/>
    </location>
</feature>
<evidence type="ECO:0000256" key="2">
    <source>
        <dbReference type="ARBA" id="ARBA00022491"/>
    </source>
</evidence>
<accession>A0A2P6QEC5</accession>
<evidence type="ECO:0000313" key="10">
    <source>
        <dbReference type="Proteomes" id="UP000238479"/>
    </source>
</evidence>
<dbReference type="NCBIfam" id="TIGR01568">
    <property type="entry name" value="A_thal_3678"/>
    <property type="match status" value="1"/>
</dbReference>
<keyword evidence="2 6" id="KW-0678">Repressor</keyword>
<dbReference type="EMBL" id="PDCK01000043">
    <property type="protein sequence ID" value="PRQ32519.1"/>
    <property type="molecule type" value="Genomic_DNA"/>
</dbReference>
<evidence type="ECO:0000256" key="1">
    <source>
        <dbReference type="ARBA" id="ARBA00004123"/>
    </source>
</evidence>
<evidence type="ECO:0000256" key="7">
    <source>
        <dbReference type="SAM" id="MobiDB-lite"/>
    </source>
</evidence>
<evidence type="ECO:0000313" key="9">
    <source>
        <dbReference type="EMBL" id="PRQ32519.1"/>
    </source>
</evidence>
<feature type="compositionally biased region" description="Polar residues" evidence="7">
    <location>
        <begin position="79"/>
        <end position="89"/>
    </location>
</feature>
<evidence type="ECO:0000256" key="3">
    <source>
        <dbReference type="ARBA" id="ARBA00023015"/>
    </source>
</evidence>
<dbReference type="AlphaFoldDB" id="A0A2P6QEC5"/>
<dbReference type="OMA" id="RPCPKII"/>
<dbReference type="PANTHER" id="PTHR33057:SF138">
    <property type="entry name" value="TRANSCRIPTION REPRESSOR OFP10"/>
    <property type="match status" value="1"/>
</dbReference>
<feature type="compositionally biased region" description="Low complexity" evidence="7">
    <location>
        <begin position="90"/>
        <end position="100"/>
    </location>
</feature>
<dbReference type="Gramene" id="PRQ32519">
    <property type="protein sequence ID" value="PRQ32519"/>
    <property type="gene ID" value="RchiOBHm_Chr5g0047261"/>
</dbReference>
<gene>
    <name evidence="9" type="ORF">RchiOBHm_Chr5g0047261</name>
</gene>
<feature type="compositionally biased region" description="Polar residues" evidence="7">
    <location>
        <begin position="48"/>
        <end position="65"/>
    </location>
</feature>
<keyword evidence="5 6" id="KW-0539">Nucleus</keyword>
<proteinExistence type="predicted"/>
<dbReference type="Proteomes" id="UP000238479">
    <property type="component" value="Chromosome 5"/>
</dbReference>
<comment type="caution">
    <text evidence="9">The sequence shown here is derived from an EMBL/GenBank/DDBJ whole genome shotgun (WGS) entry which is preliminary data.</text>
</comment>
<sequence length="212" mass="23725">MSSSKKNKFLKTLVTSSIRGCGCGRPKLSDVFEPTPKPKIPICKTTPNQQPRSSSSSCDIRNGSFTVDDDDDDDDEDQCTSTTISFNNDSALSSSQPSDSVETQGVKKSKPPNPPLTKINNSIAVVKDSDDPYQDFRQSMLQMIIEKEIYSKEELQELLSCFLELNSRRHRDVIIEAFTEIWNGDLVDIAGKRIVRVNPRCGTCEDHSHVRH</sequence>
<comment type="function">
    <text evidence="6">Transcriptional repressor that regulates multiple aspects of plant growth and development.</text>
</comment>
<dbReference type="PANTHER" id="PTHR33057">
    <property type="entry name" value="TRANSCRIPTION REPRESSOR OFP7-RELATED"/>
    <property type="match status" value="1"/>
</dbReference>
<dbReference type="Pfam" id="PF04844">
    <property type="entry name" value="Ovate"/>
    <property type="match status" value="1"/>
</dbReference>
<organism evidence="9 10">
    <name type="scientific">Rosa chinensis</name>
    <name type="common">China rose</name>
    <dbReference type="NCBI Taxonomy" id="74649"/>
    <lineage>
        <taxon>Eukaryota</taxon>
        <taxon>Viridiplantae</taxon>
        <taxon>Streptophyta</taxon>
        <taxon>Embryophyta</taxon>
        <taxon>Tracheophyta</taxon>
        <taxon>Spermatophyta</taxon>
        <taxon>Magnoliopsida</taxon>
        <taxon>eudicotyledons</taxon>
        <taxon>Gunneridae</taxon>
        <taxon>Pentapetalae</taxon>
        <taxon>rosids</taxon>
        <taxon>fabids</taxon>
        <taxon>Rosales</taxon>
        <taxon>Rosaceae</taxon>
        <taxon>Rosoideae</taxon>
        <taxon>Rosoideae incertae sedis</taxon>
        <taxon>Rosa</taxon>
    </lineage>
</organism>
<dbReference type="PROSITE" id="PS51754">
    <property type="entry name" value="OVATE"/>
    <property type="match status" value="1"/>
</dbReference>
<dbReference type="GO" id="GO:0045892">
    <property type="term" value="P:negative regulation of DNA-templated transcription"/>
    <property type="evidence" value="ECO:0007669"/>
    <property type="project" value="UniProtKB-UniRule"/>
</dbReference>
<reference evidence="9 10" key="1">
    <citation type="journal article" date="2018" name="Nat. Genet.">
        <title>The Rosa genome provides new insights in the design of modern roses.</title>
        <authorList>
            <person name="Bendahmane M."/>
        </authorList>
    </citation>
    <scope>NUCLEOTIDE SEQUENCE [LARGE SCALE GENOMIC DNA]</scope>
    <source>
        <strain evidence="10">cv. Old Blush</strain>
    </source>
</reference>
<dbReference type="InterPro" id="IPR038933">
    <property type="entry name" value="Ovate"/>
</dbReference>
<dbReference type="GO" id="GO:0005634">
    <property type="term" value="C:nucleus"/>
    <property type="evidence" value="ECO:0007669"/>
    <property type="project" value="UniProtKB-SubCell"/>
</dbReference>
<evidence type="ECO:0000256" key="5">
    <source>
        <dbReference type="ARBA" id="ARBA00023242"/>
    </source>
</evidence>
<dbReference type="OrthoDB" id="1928390at2759"/>
<name>A0A2P6QEC5_ROSCH</name>
<dbReference type="STRING" id="74649.A0A2P6QEC5"/>
<evidence type="ECO:0000256" key="4">
    <source>
        <dbReference type="ARBA" id="ARBA00023163"/>
    </source>
</evidence>
<feature type="region of interest" description="Disordered" evidence="7">
    <location>
        <begin position="19"/>
        <end position="118"/>
    </location>
</feature>
<protein>
    <recommendedName>
        <fullName evidence="6">Transcription repressor</fullName>
    </recommendedName>
    <alternativeName>
        <fullName evidence="6">Ovate family protein</fullName>
    </alternativeName>
</protein>
<evidence type="ECO:0000256" key="6">
    <source>
        <dbReference type="RuleBase" id="RU367028"/>
    </source>
</evidence>
<comment type="subcellular location">
    <subcellularLocation>
        <location evidence="1 6">Nucleus</location>
    </subcellularLocation>
</comment>
<dbReference type="InterPro" id="IPR006458">
    <property type="entry name" value="Ovate_C"/>
</dbReference>
<evidence type="ECO:0000259" key="8">
    <source>
        <dbReference type="PROSITE" id="PS51754"/>
    </source>
</evidence>
<feature type="domain" description="OVATE" evidence="8">
    <location>
        <begin position="125"/>
        <end position="184"/>
    </location>
</feature>